<dbReference type="Proteomes" id="UP000013877">
    <property type="component" value="Unassembled WGS sequence"/>
</dbReference>
<protein>
    <recommendedName>
        <fullName evidence="3">WxL domain-containing protein</fullName>
    </recommendedName>
</protein>
<keyword evidence="7" id="KW-1185">Reference proteome</keyword>
<sequence>MKRKSLSIAAIGLLSAGLLLPMTALAETTQQNASTTTGTVAFSEPTTPVKPVDPTDPDTPATGETGPLTLDVLPNLNFGSHEIASGSQTYSVEKPAKPEIQASDRRGVGNDNQAQGWTVNVSMTDFTLGGAANAQKLEGVSLDFSSGSVKPASSTQGDAPTAQDVTGLNSADGAKTILGAKHGQGLGTWVSSYDPSNIKLTVPKAAKGAFQATLSWTINDSPVQ</sequence>
<feature type="signal peptide" evidence="2">
    <location>
        <begin position="1"/>
        <end position="26"/>
    </location>
</feature>
<comment type="caution">
    <text evidence="4">The sequence shown here is derived from an EMBL/GenBank/DDBJ whole genome shotgun (WGS) entry which is preliminary data.</text>
</comment>
<accession>R2R4H7</accession>
<dbReference type="eggNOG" id="COG4886">
    <property type="taxonomic scope" value="Bacteria"/>
</dbReference>
<dbReference type="Pfam" id="PF13731">
    <property type="entry name" value="WxL"/>
    <property type="match status" value="1"/>
</dbReference>
<evidence type="ECO:0000259" key="3">
    <source>
        <dbReference type="Pfam" id="PF13731"/>
    </source>
</evidence>
<organism evidence="4 6">
    <name type="scientific">Enterococcus raffinosus ATCC 49464</name>
    <dbReference type="NCBI Taxonomy" id="1158602"/>
    <lineage>
        <taxon>Bacteria</taxon>
        <taxon>Bacillati</taxon>
        <taxon>Bacillota</taxon>
        <taxon>Bacilli</taxon>
        <taxon>Lactobacillales</taxon>
        <taxon>Enterococcaceae</taxon>
        <taxon>Enterococcus</taxon>
    </lineage>
</organism>
<reference evidence="5 7" key="2">
    <citation type="submission" date="2013-03" db="EMBL/GenBank/DDBJ databases">
        <title>The Genome Sequence of Enterococcus raffinosus ATCC_49464 (PacBio/Illumina hybrid assembly).</title>
        <authorList>
            <consortium name="The Broad Institute Genomics Platform"/>
            <consortium name="The Broad Institute Genome Sequencing Center for Infectious Disease"/>
            <person name="Earl A."/>
            <person name="Russ C."/>
            <person name="Gilmore M."/>
            <person name="Surin D."/>
            <person name="Walker B."/>
            <person name="Young S."/>
            <person name="Zeng Q."/>
            <person name="Gargeya S."/>
            <person name="Fitzgerald M."/>
            <person name="Haas B."/>
            <person name="Abouelleil A."/>
            <person name="Allen A.W."/>
            <person name="Alvarado L."/>
            <person name="Arachchi H.M."/>
            <person name="Berlin A.M."/>
            <person name="Chapman S.B."/>
            <person name="Gainer-Dewar J."/>
            <person name="Goldberg J."/>
            <person name="Griggs A."/>
            <person name="Gujja S."/>
            <person name="Hansen M."/>
            <person name="Howarth C."/>
            <person name="Imamovic A."/>
            <person name="Ireland A."/>
            <person name="Larimer J."/>
            <person name="McCowan C."/>
            <person name="Murphy C."/>
            <person name="Pearson M."/>
            <person name="Poon T.W."/>
            <person name="Priest M."/>
            <person name="Roberts A."/>
            <person name="Saif S."/>
            <person name="Shea T."/>
            <person name="Sisk P."/>
            <person name="Sykes S."/>
            <person name="Wortman J."/>
            <person name="Nusbaum C."/>
            <person name="Birren B."/>
        </authorList>
    </citation>
    <scope>NUCLEOTIDE SEQUENCE [LARGE SCALE GENOMIC DNA]</scope>
    <source>
        <strain evidence="5 7">ATCC 49464</strain>
    </source>
</reference>
<dbReference type="Proteomes" id="UP000014158">
    <property type="component" value="Unassembled WGS sequence"/>
</dbReference>
<evidence type="ECO:0000313" key="4">
    <source>
        <dbReference type="EMBL" id="EOH78575.1"/>
    </source>
</evidence>
<keyword evidence="2" id="KW-0732">Signal</keyword>
<evidence type="ECO:0000313" key="6">
    <source>
        <dbReference type="Proteomes" id="UP000013877"/>
    </source>
</evidence>
<dbReference type="HOGENOM" id="CLU_067278_3_1_9"/>
<dbReference type="EMBL" id="ASWF01000005">
    <property type="protein sequence ID" value="EOT72322.1"/>
    <property type="molecule type" value="Genomic_DNA"/>
</dbReference>
<gene>
    <name evidence="5" type="ORF">I590_03544</name>
    <name evidence="4" type="ORF">UAK_01849</name>
</gene>
<dbReference type="InterPro" id="IPR027994">
    <property type="entry name" value="WxL_dom"/>
</dbReference>
<dbReference type="RefSeq" id="WP_010745084.1">
    <property type="nucleotide sequence ID" value="NZ_ASWF01000005.1"/>
</dbReference>
<feature type="chain" id="PRO_5004355866" description="WxL domain-containing protein" evidence="2">
    <location>
        <begin position="27"/>
        <end position="224"/>
    </location>
</feature>
<evidence type="ECO:0000313" key="5">
    <source>
        <dbReference type="EMBL" id="EOT72322.1"/>
    </source>
</evidence>
<evidence type="ECO:0000313" key="7">
    <source>
        <dbReference type="Proteomes" id="UP000014158"/>
    </source>
</evidence>
<name>R2R4H7_9ENTE</name>
<feature type="region of interest" description="Disordered" evidence="1">
    <location>
        <begin position="30"/>
        <end position="65"/>
    </location>
</feature>
<proteinExistence type="predicted"/>
<reference evidence="4 6" key="1">
    <citation type="submission" date="2013-02" db="EMBL/GenBank/DDBJ databases">
        <title>The Genome Sequence of Enterococcus raffinosus ATCC_49464.</title>
        <authorList>
            <consortium name="The Broad Institute Genome Sequencing Platform"/>
            <consortium name="The Broad Institute Genome Sequencing Center for Infectious Disease"/>
            <person name="Earl A.M."/>
            <person name="Gilmore M.S."/>
            <person name="Lebreton F."/>
            <person name="Walker B."/>
            <person name="Young S.K."/>
            <person name="Zeng Q."/>
            <person name="Gargeya S."/>
            <person name="Fitzgerald M."/>
            <person name="Haas B."/>
            <person name="Abouelleil A."/>
            <person name="Alvarado L."/>
            <person name="Arachchi H.M."/>
            <person name="Berlin A.M."/>
            <person name="Chapman S.B."/>
            <person name="Dewar J."/>
            <person name="Goldberg J."/>
            <person name="Griggs A."/>
            <person name="Gujja S."/>
            <person name="Hansen M."/>
            <person name="Howarth C."/>
            <person name="Imamovic A."/>
            <person name="Larimer J."/>
            <person name="McCowan C."/>
            <person name="Murphy C."/>
            <person name="Neiman D."/>
            <person name="Pearson M."/>
            <person name="Priest M."/>
            <person name="Roberts A."/>
            <person name="Saif S."/>
            <person name="Shea T."/>
            <person name="Sisk P."/>
            <person name="Sykes S."/>
            <person name="Wortman J."/>
            <person name="Nusbaum C."/>
            <person name="Birren B."/>
        </authorList>
    </citation>
    <scope>NUCLEOTIDE SEQUENCE [LARGE SCALE GENOMIC DNA]</scope>
    <source>
        <strain evidence="4 6">ATCC 49464</strain>
    </source>
</reference>
<feature type="domain" description="WxL" evidence="3">
    <location>
        <begin position="31"/>
        <end position="222"/>
    </location>
</feature>
<evidence type="ECO:0000256" key="1">
    <source>
        <dbReference type="SAM" id="MobiDB-lite"/>
    </source>
</evidence>
<dbReference type="EMBL" id="AJAL01000010">
    <property type="protein sequence ID" value="EOH78575.1"/>
    <property type="molecule type" value="Genomic_DNA"/>
</dbReference>
<dbReference type="OrthoDB" id="2356942at2"/>
<evidence type="ECO:0000256" key="2">
    <source>
        <dbReference type="SAM" id="SignalP"/>
    </source>
</evidence>
<dbReference type="AlphaFoldDB" id="R2R4H7"/>
<dbReference type="PATRIC" id="fig|1158602.3.peg.1853"/>